<dbReference type="InterPro" id="IPR006680">
    <property type="entry name" value="Amidohydro-rel"/>
</dbReference>
<dbReference type="Pfam" id="PF04909">
    <property type="entry name" value="Amidohydro_2"/>
    <property type="match status" value="1"/>
</dbReference>
<sequence length="215" mass="25190">MKFLDCNCYFGYVGLPAFRYAKNSDELVNELNFCGIDKALVYHSSMRFDSPVVGNKLILEEVRNKPNLIPSWSILPFQTHELARSADEFLEEMKKNHVKVLRAFPDEHRYFLDELTFGHLFELMEDKSIPLFIRSNWETADKLLKSFKKLIIVITSHGPHGQDRYFRPLLEQYENLYIDTSSYILDRGIESLVENFSYKRILFGSGYPENYFGSS</sequence>
<dbReference type="Gene3D" id="3.20.20.140">
    <property type="entry name" value="Metal-dependent hydrolases"/>
    <property type="match status" value="1"/>
</dbReference>
<gene>
    <name evidence="2" type="ORF">S03H2_33933</name>
</gene>
<feature type="domain" description="Amidohydrolase-related" evidence="1">
    <location>
        <begin position="83"/>
        <end position="208"/>
    </location>
</feature>
<evidence type="ECO:0000259" key="1">
    <source>
        <dbReference type="Pfam" id="PF04909"/>
    </source>
</evidence>
<dbReference type="GO" id="GO:0016787">
    <property type="term" value="F:hydrolase activity"/>
    <property type="evidence" value="ECO:0007669"/>
    <property type="project" value="InterPro"/>
</dbReference>
<dbReference type="EMBL" id="BARU01020684">
    <property type="protein sequence ID" value="GAH51822.1"/>
    <property type="molecule type" value="Genomic_DNA"/>
</dbReference>
<organism evidence="2">
    <name type="scientific">marine sediment metagenome</name>
    <dbReference type="NCBI Taxonomy" id="412755"/>
    <lineage>
        <taxon>unclassified sequences</taxon>
        <taxon>metagenomes</taxon>
        <taxon>ecological metagenomes</taxon>
    </lineage>
</organism>
<dbReference type="AlphaFoldDB" id="X1G3I6"/>
<evidence type="ECO:0000313" key="2">
    <source>
        <dbReference type="EMBL" id="GAH51822.1"/>
    </source>
</evidence>
<comment type="caution">
    <text evidence="2">The sequence shown here is derived from an EMBL/GenBank/DDBJ whole genome shotgun (WGS) entry which is preliminary data.</text>
</comment>
<accession>X1G3I6</accession>
<proteinExistence type="predicted"/>
<reference evidence="2" key="1">
    <citation type="journal article" date="2014" name="Front. Microbiol.">
        <title>High frequency of phylogenetically diverse reductive dehalogenase-homologous genes in deep subseafloor sedimentary metagenomes.</title>
        <authorList>
            <person name="Kawai M."/>
            <person name="Futagami T."/>
            <person name="Toyoda A."/>
            <person name="Takaki Y."/>
            <person name="Nishi S."/>
            <person name="Hori S."/>
            <person name="Arai W."/>
            <person name="Tsubouchi T."/>
            <person name="Morono Y."/>
            <person name="Uchiyama I."/>
            <person name="Ito T."/>
            <person name="Fujiyama A."/>
            <person name="Inagaki F."/>
            <person name="Takami H."/>
        </authorList>
    </citation>
    <scope>NUCLEOTIDE SEQUENCE</scope>
    <source>
        <strain evidence="2">Expedition CK06-06</strain>
    </source>
</reference>
<name>X1G3I6_9ZZZZ</name>
<feature type="non-terminal residue" evidence="2">
    <location>
        <position position="215"/>
    </location>
</feature>
<dbReference type="InterPro" id="IPR032466">
    <property type="entry name" value="Metal_Hydrolase"/>
</dbReference>
<dbReference type="SUPFAM" id="SSF51556">
    <property type="entry name" value="Metallo-dependent hydrolases"/>
    <property type="match status" value="1"/>
</dbReference>
<protein>
    <recommendedName>
        <fullName evidence="1">Amidohydrolase-related domain-containing protein</fullName>
    </recommendedName>
</protein>